<evidence type="ECO:0000259" key="2">
    <source>
        <dbReference type="PROSITE" id="PS51406"/>
    </source>
</evidence>
<dbReference type="SUPFAM" id="SSF56496">
    <property type="entry name" value="Fibrinogen C-terminal domain-like"/>
    <property type="match status" value="1"/>
</dbReference>
<dbReference type="Proteomes" id="UP001283361">
    <property type="component" value="Unassembled WGS sequence"/>
</dbReference>
<dbReference type="InterPro" id="IPR050373">
    <property type="entry name" value="Fibrinogen_C-term_domain"/>
</dbReference>
<proteinExistence type="predicted"/>
<dbReference type="SMART" id="SM00186">
    <property type="entry name" value="FBG"/>
    <property type="match status" value="1"/>
</dbReference>
<evidence type="ECO:0000313" key="4">
    <source>
        <dbReference type="Proteomes" id="UP001283361"/>
    </source>
</evidence>
<keyword evidence="4" id="KW-1185">Reference proteome</keyword>
<accession>A0AAE0YCK8</accession>
<gene>
    <name evidence="3" type="ORF">RRG08_020324</name>
</gene>
<name>A0AAE0YCK8_9GAST</name>
<feature type="signal peptide" evidence="1">
    <location>
        <begin position="1"/>
        <end position="19"/>
    </location>
</feature>
<dbReference type="InterPro" id="IPR036056">
    <property type="entry name" value="Fibrinogen-like_C"/>
</dbReference>
<dbReference type="EMBL" id="JAWDGP010006500">
    <property type="protein sequence ID" value="KAK3739881.1"/>
    <property type="molecule type" value="Genomic_DNA"/>
</dbReference>
<dbReference type="Pfam" id="PF00147">
    <property type="entry name" value="Fibrinogen_C"/>
    <property type="match status" value="1"/>
</dbReference>
<dbReference type="Gene3D" id="3.90.215.10">
    <property type="entry name" value="Gamma Fibrinogen, chain A, domain 1"/>
    <property type="match status" value="1"/>
</dbReference>
<dbReference type="AlphaFoldDB" id="A0AAE0YCK8"/>
<keyword evidence="1" id="KW-0732">Signal</keyword>
<dbReference type="PANTHER" id="PTHR19143">
    <property type="entry name" value="FIBRINOGEN/TENASCIN/ANGIOPOEITIN"/>
    <property type="match status" value="1"/>
</dbReference>
<protein>
    <recommendedName>
        <fullName evidence="2">Fibrinogen C-terminal domain-containing protein</fullName>
    </recommendedName>
</protein>
<dbReference type="InterPro" id="IPR002181">
    <property type="entry name" value="Fibrinogen_a/b/g_C_dom"/>
</dbReference>
<dbReference type="PANTHER" id="PTHR19143:SF458">
    <property type="entry name" value="FIBRINOGEN C-TERMINAL DOMAIN-CONTAINING PROTEIN-RELATED"/>
    <property type="match status" value="1"/>
</dbReference>
<evidence type="ECO:0000256" key="1">
    <source>
        <dbReference type="SAM" id="SignalP"/>
    </source>
</evidence>
<evidence type="ECO:0000313" key="3">
    <source>
        <dbReference type="EMBL" id="KAK3739881.1"/>
    </source>
</evidence>
<feature type="domain" description="Fibrinogen C-terminal" evidence="2">
    <location>
        <begin position="101"/>
        <end position="326"/>
    </location>
</feature>
<comment type="caution">
    <text evidence="3">The sequence shown here is derived from an EMBL/GenBank/DDBJ whole genome shotgun (WGS) entry which is preliminary data.</text>
</comment>
<dbReference type="InterPro" id="IPR014716">
    <property type="entry name" value="Fibrinogen_a/b/g_C_1"/>
</dbReference>
<organism evidence="3 4">
    <name type="scientific">Elysia crispata</name>
    <name type="common">lettuce slug</name>
    <dbReference type="NCBI Taxonomy" id="231223"/>
    <lineage>
        <taxon>Eukaryota</taxon>
        <taxon>Metazoa</taxon>
        <taxon>Spiralia</taxon>
        <taxon>Lophotrochozoa</taxon>
        <taxon>Mollusca</taxon>
        <taxon>Gastropoda</taxon>
        <taxon>Heterobranchia</taxon>
        <taxon>Euthyneura</taxon>
        <taxon>Panpulmonata</taxon>
        <taxon>Sacoglossa</taxon>
        <taxon>Placobranchoidea</taxon>
        <taxon>Plakobranchidae</taxon>
        <taxon>Elysia</taxon>
    </lineage>
</organism>
<sequence>MARNLCVITALLLFVFCHGLDLMNINSEDLLPDSEETEDEESSVLAIKLFFILQQYFTQSVNKLEESMELKLMSLERKTKQMHTDMINKHDLLHKKMEDRFRDMQKECNCRTIDVKKKLPICERNMNYKRAKTYPAYILTFYSPINKEILCNTHTDKGGWIIIQRRTNGKANFKRTWEEYKNGFGDFHNFWLGNEALHQLTVTDRYEIRIVMRKKNRSVYARYASFRVEAESDNYRLKLGKYIGNHQKPGYGLSYHNNQQFYTRDRDIEAGRRKCFSVNHGGWWHEKFRRANLNGLWGVQTKDGMYWNTGPMHQRSLEDIGDRVSL</sequence>
<reference evidence="3" key="1">
    <citation type="journal article" date="2023" name="G3 (Bethesda)">
        <title>A reference genome for the long-term kleptoplast-retaining sea slug Elysia crispata morphotype clarki.</title>
        <authorList>
            <person name="Eastman K.E."/>
            <person name="Pendleton A.L."/>
            <person name="Shaikh M.A."/>
            <person name="Suttiyut T."/>
            <person name="Ogas R."/>
            <person name="Tomko P."/>
            <person name="Gavelis G."/>
            <person name="Widhalm J.R."/>
            <person name="Wisecaver J.H."/>
        </authorList>
    </citation>
    <scope>NUCLEOTIDE SEQUENCE</scope>
    <source>
        <strain evidence="3">ECLA1</strain>
    </source>
</reference>
<feature type="chain" id="PRO_5042098426" description="Fibrinogen C-terminal domain-containing protein" evidence="1">
    <location>
        <begin position="20"/>
        <end position="326"/>
    </location>
</feature>
<dbReference type="PROSITE" id="PS51406">
    <property type="entry name" value="FIBRINOGEN_C_2"/>
    <property type="match status" value="1"/>
</dbReference>
<dbReference type="GO" id="GO:0005615">
    <property type="term" value="C:extracellular space"/>
    <property type="evidence" value="ECO:0007669"/>
    <property type="project" value="TreeGrafter"/>
</dbReference>